<proteinExistence type="predicted"/>
<dbReference type="AlphaFoldDB" id="X0ZAV3"/>
<dbReference type="EMBL" id="BART01006085">
    <property type="protein sequence ID" value="GAG57533.1"/>
    <property type="molecule type" value="Genomic_DNA"/>
</dbReference>
<name>X0ZAV3_9ZZZZ</name>
<comment type="caution">
    <text evidence="1">The sequence shown here is derived from an EMBL/GenBank/DDBJ whole genome shotgun (WGS) entry which is preliminary data.</text>
</comment>
<sequence>MALVAYGGGIIQMSGSIAGNTFAHNKSGNYVRARTKPVNPNTARQQTIRAAIAELTVHWAHTLTANQRTAWNLYADNVNMKNRLGTIIHLSGFNHYIRSNTTLWALEKGRKDNGPVVFELPTQDLTLAVTASEAAQQLSIAFDITKDWAAEDGAYLWLFQGQPQNPQRNFFAGPWRYVGFVQALDPGPVVSPVVVNVSFPIGELQRQWIYARIIRADGRLSEAFRADCFCAA</sequence>
<organism evidence="1">
    <name type="scientific">marine sediment metagenome</name>
    <dbReference type="NCBI Taxonomy" id="412755"/>
    <lineage>
        <taxon>unclassified sequences</taxon>
        <taxon>metagenomes</taxon>
        <taxon>ecological metagenomes</taxon>
    </lineage>
</organism>
<accession>X0ZAV3</accession>
<protein>
    <submittedName>
        <fullName evidence="1">Uncharacterized protein</fullName>
    </submittedName>
</protein>
<reference evidence="1" key="1">
    <citation type="journal article" date="2014" name="Front. Microbiol.">
        <title>High frequency of phylogenetically diverse reductive dehalogenase-homologous genes in deep subseafloor sedimentary metagenomes.</title>
        <authorList>
            <person name="Kawai M."/>
            <person name="Futagami T."/>
            <person name="Toyoda A."/>
            <person name="Takaki Y."/>
            <person name="Nishi S."/>
            <person name="Hori S."/>
            <person name="Arai W."/>
            <person name="Tsubouchi T."/>
            <person name="Morono Y."/>
            <person name="Uchiyama I."/>
            <person name="Ito T."/>
            <person name="Fujiyama A."/>
            <person name="Inagaki F."/>
            <person name="Takami H."/>
        </authorList>
    </citation>
    <scope>NUCLEOTIDE SEQUENCE</scope>
    <source>
        <strain evidence="1">Expedition CK06-06</strain>
    </source>
</reference>
<gene>
    <name evidence="1" type="ORF">S01H4_13838</name>
</gene>
<evidence type="ECO:0000313" key="1">
    <source>
        <dbReference type="EMBL" id="GAG57533.1"/>
    </source>
</evidence>